<keyword evidence="1" id="KW-1133">Transmembrane helix</keyword>
<evidence type="ECO:0000313" key="3">
    <source>
        <dbReference type="Proteomes" id="UP000023152"/>
    </source>
</evidence>
<dbReference type="EMBL" id="ASPP01023971">
    <property type="protein sequence ID" value="ETO09636.1"/>
    <property type="molecule type" value="Genomic_DNA"/>
</dbReference>
<keyword evidence="1" id="KW-0472">Membrane</keyword>
<keyword evidence="1" id="KW-0812">Transmembrane</keyword>
<comment type="caution">
    <text evidence="2">The sequence shown here is derived from an EMBL/GenBank/DDBJ whole genome shotgun (WGS) entry which is preliminary data.</text>
</comment>
<feature type="transmembrane region" description="Helical" evidence="1">
    <location>
        <begin position="27"/>
        <end position="50"/>
    </location>
</feature>
<dbReference type="AlphaFoldDB" id="X6M7J9"/>
<sequence>MSPSIYSYWIRVVTWLVFKLKNLWSSLFFFFFLISISNMYEMFFFLVLILKGPQGHLLQVCLDNDSIAKSFGVEEQLKFVNISYPNFTGADIANAFQFNSLINFSNSIDNTSFSSFDGIASLYYDPNGTAEEQAKYYALTNVTETTIDMISAEKNGRAAINRTLLKLKHQTESVLNMTNALKGDATNFSDGIKSCKHVLYPLVDKAEWIIEHGQCGFIGKAYFGMKTETCETIV</sequence>
<evidence type="ECO:0000313" key="2">
    <source>
        <dbReference type="EMBL" id="ETO09636.1"/>
    </source>
</evidence>
<organism evidence="2 3">
    <name type="scientific">Reticulomyxa filosa</name>
    <dbReference type="NCBI Taxonomy" id="46433"/>
    <lineage>
        <taxon>Eukaryota</taxon>
        <taxon>Sar</taxon>
        <taxon>Rhizaria</taxon>
        <taxon>Retaria</taxon>
        <taxon>Foraminifera</taxon>
        <taxon>Monothalamids</taxon>
        <taxon>Reticulomyxidae</taxon>
        <taxon>Reticulomyxa</taxon>
    </lineage>
</organism>
<name>X6M7J9_RETFI</name>
<proteinExistence type="predicted"/>
<accession>X6M7J9</accession>
<dbReference type="Proteomes" id="UP000023152">
    <property type="component" value="Unassembled WGS sequence"/>
</dbReference>
<keyword evidence="3" id="KW-1185">Reference proteome</keyword>
<reference evidence="2 3" key="1">
    <citation type="journal article" date="2013" name="Curr. Biol.">
        <title>The Genome of the Foraminiferan Reticulomyxa filosa.</title>
        <authorList>
            <person name="Glockner G."/>
            <person name="Hulsmann N."/>
            <person name="Schleicher M."/>
            <person name="Noegel A.A."/>
            <person name="Eichinger L."/>
            <person name="Gallinger C."/>
            <person name="Pawlowski J."/>
            <person name="Sierra R."/>
            <person name="Euteneuer U."/>
            <person name="Pillet L."/>
            <person name="Moustafa A."/>
            <person name="Platzer M."/>
            <person name="Groth M."/>
            <person name="Szafranski K."/>
            <person name="Schliwa M."/>
        </authorList>
    </citation>
    <scope>NUCLEOTIDE SEQUENCE [LARGE SCALE GENOMIC DNA]</scope>
</reference>
<gene>
    <name evidence="2" type="ORF">RFI_27744</name>
</gene>
<protein>
    <submittedName>
        <fullName evidence="2">Uncharacterized protein</fullName>
    </submittedName>
</protein>
<evidence type="ECO:0000256" key="1">
    <source>
        <dbReference type="SAM" id="Phobius"/>
    </source>
</evidence>